<dbReference type="PANTHER" id="PTHR33562">
    <property type="entry name" value="ATILLA, ISOFORM B-RELATED-RELATED"/>
    <property type="match status" value="1"/>
</dbReference>
<comment type="caution">
    <text evidence="3">The sequence shown here is derived from an EMBL/GenBank/DDBJ whole genome shotgun (WGS) entry which is preliminary data.</text>
</comment>
<dbReference type="InterPro" id="IPR050975">
    <property type="entry name" value="Sleep_regulator"/>
</dbReference>
<dbReference type="EMBL" id="JXLN01018089">
    <property type="protein sequence ID" value="KPM11842.1"/>
    <property type="molecule type" value="Genomic_DNA"/>
</dbReference>
<dbReference type="Pfam" id="PF17064">
    <property type="entry name" value="QVR"/>
    <property type="match status" value="1"/>
</dbReference>
<gene>
    <name evidence="3" type="ORF">QR98_0104180</name>
</gene>
<dbReference type="GO" id="GO:0032222">
    <property type="term" value="P:regulation of synaptic transmission, cholinergic"/>
    <property type="evidence" value="ECO:0007669"/>
    <property type="project" value="InterPro"/>
</dbReference>
<name>A0A132ALG3_SARSC</name>
<dbReference type="AlphaFoldDB" id="A0A132ALG3"/>
<protein>
    <submittedName>
        <fullName evidence="3">Uncharacterized protein</fullName>
    </submittedName>
</protein>
<evidence type="ECO:0000313" key="3">
    <source>
        <dbReference type="EMBL" id="KPM11842.1"/>
    </source>
</evidence>
<keyword evidence="2" id="KW-0325">Glycoprotein</keyword>
<organism evidence="3 4">
    <name type="scientific">Sarcoptes scabiei</name>
    <name type="common">Itch mite</name>
    <name type="synonym">Acarus scabiei</name>
    <dbReference type="NCBI Taxonomy" id="52283"/>
    <lineage>
        <taxon>Eukaryota</taxon>
        <taxon>Metazoa</taxon>
        <taxon>Ecdysozoa</taxon>
        <taxon>Arthropoda</taxon>
        <taxon>Chelicerata</taxon>
        <taxon>Arachnida</taxon>
        <taxon>Acari</taxon>
        <taxon>Acariformes</taxon>
        <taxon>Sarcoptiformes</taxon>
        <taxon>Astigmata</taxon>
        <taxon>Psoroptidia</taxon>
        <taxon>Sarcoptoidea</taxon>
        <taxon>Sarcoptidae</taxon>
        <taxon>Sarcoptinae</taxon>
        <taxon>Sarcoptes</taxon>
    </lineage>
</organism>
<keyword evidence="1" id="KW-0732">Signal</keyword>
<dbReference type="Proteomes" id="UP000616769">
    <property type="component" value="Unassembled WGS sequence"/>
</dbReference>
<evidence type="ECO:0000256" key="1">
    <source>
        <dbReference type="ARBA" id="ARBA00022729"/>
    </source>
</evidence>
<dbReference type="OrthoDB" id="10046582at2759"/>
<evidence type="ECO:0000313" key="4">
    <source>
        <dbReference type="Proteomes" id="UP000616769"/>
    </source>
</evidence>
<dbReference type="GO" id="GO:0030431">
    <property type="term" value="P:sleep"/>
    <property type="evidence" value="ECO:0007669"/>
    <property type="project" value="InterPro"/>
</dbReference>
<sequence length="203" mass="23551">MNVGQQVGLVFFRYLFLFIGIFTSLNANRLCSKPYDFILRYLLPVILLLFLLSWIIEKDIIYFQSRYIEGFAIKCYQCSTEKDGKGVDNCGAYKAFNYSQHIAVDCMGEEAVTPGTFCFKSIQQGPRGFIWDGRWRSVIRRCAQVSERGISWSCDWGYHENGVYWEECYCAEDGCNRSINIPPIFIMQLDSSKIFEKGYITKK</sequence>
<evidence type="ECO:0000256" key="2">
    <source>
        <dbReference type="ARBA" id="ARBA00023180"/>
    </source>
</evidence>
<reference evidence="3 4" key="1">
    <citation type="journal article" date="2015" name="Parasit. Vectors">
        <title>Draft genome of the scabies mite.</title>
        <authorList>
            <person name="Rider S.D.Jr."/>
            <person name="Morgan M.S."/>
            <person name="Arlian L.G."/>
        </authorList>
    </citation>
    <scope>NUCLEOTIDE SEQUENCE [LARGE SCALE GENOMIC DNA]</scope>
    <source>
        <strain evidence="3">Arlian Lab</strain>
    </source>
</reference>
<proteinExistence type="predicted"/>
<dbReference type="InterPro" id="IPR031424">
    <property type="entry name" value="QVR-like"/>
</dbReference>
<dbReference type="VEuPathDB" id="VectorBase:SSCA002324"/>
<dbReference type="PANTHER" id="PTHR33562:SF27">
    <property type="entry name" value="PROTEIN QUIVER"/>
    <property type="match status" value="1"/>
</dbReference>
<accession>A0A132ALG3</accession>